<evidence type="ECO:0000313" key="5">
    <source>
        <dbReference type="Proteomes" id="UP000007947"/>
    </source>
</evidence>
<feature type="transmembrane region" description="Helical" evidence="2">
    <location>
        <begin position="57"/>
        <end position="77"/>
    </location>
</feature>
<evidence type="ECO:0000259" key="3">
    <source>
        <dbReference type="SMART" id="SM00460"/>
    </source>
</evidence>
<keyword evidence="5" id="KW-1185">Reference proteome</keyword>
<dbReference type="OrthoDB" id="9804023at2"/>
<keyword evidence="2" id="KW-0472">Membrane</keyword>
<dbReference type="Proteomes" id="UP000007947">
    <property type="component" value="Chromosome"/>
</dbReference>
<dbReference type="HOGENOM" id="CLU_008359_0_0_11"/>
<dbReference type="STRING" id="1032480.MLP_41380"/>
<evidence type="ECO:0000313" key="4">
    <source>
        <dbReference type="EMBL" id="BAK37152.1"/>
    </source>
</evidence>
<dbReference type="RefSeq" id="WP_013864989.1">
    <property type="nucleotide sequence ID" value="NC_015635.1"/>
</dbReference>
<feature type="transmembrane region" description="Helical" evidence="2">
    <location>
        <begin position="33"/>
        <end position="50"/>
    </location>
</feature>
<dbReference type="SMART" id="SM00460">
    <property type="entry name" value="TGc"/>
    <property type="match status" value="1"/>
</dbReference>
<dbReference type="Pfam" id="PF11992">
    <property type="entry name" value="TgpA_N"/>
    <property type="match status" value="1"/>
</dbReference>
<reference evidence="4 5" key="1">
    <citation type="submission" date="2011-05" db="EMBL/GenBank/DDBJ databases">
        <title>Whole genome sequence of Microlunatus phosphovorus NM-1.</title>
        <authorList>
            <person name="Hosoyama A."/>
            <person name="Sasaki K."/>
            <person name="Harada T."/>
            <person name="Igarashi R."/>
            <person name="Kawakoshi A."/>
            <person name="Sasagawa M."/>
            <person name="Fukada J."/>
            <person name="Nakamura S."/>
            <person name="Katano Y."/>
            <person name="Hanada S."/>
            <person name="Kamagata Y."/>
            <person name="Nakamura N."/>
            <person name="Yamazaki S."/>
            <person name="Fujita N."/>
        </authorList>
    </citation>
    <scope>NUCLEOTIDE SEQUENCE [LARGE SCALE GENOMIC DNA]</scope>
    <source>
        <strain evidence="5">ATCC 700054 / DSM 10555 / JCM 9379 / NBRC 101784 / NCIMB 13414 / VKM Ac-1990 / NM-1</strain>
    </source>
</reference>
<feature type="transmembrane region" description="Helical" evidence="2">
    <location>
        <begin position="202"/>
        <end position="228"/>
    </location>
</feature>
<protein>
    <recommendedName>
        <fullName evidence="3">Transglutaminase-like domain-containing protein</fullName>
    </recommendedName>
</protein>
<keyword evidence="2" id="KW-0812">Transmembrane</keyword>
<feature type="transmembrane region" description="Helical" evidence="2">
    <location>
        <begin position="161"/>
        <end position="181"/>
    </location>
</feature>
<dbReference type="PANTHER" id="PTHR42736:SF1">
    <property type="entry name" value="PROTEIN-GLUTAMINE GAMMA-GLUTAMYLTRANSFERASE"/>
    <property type="match status" value="1"/>
</dbReference>
<proteinExistence type="predicted"/>
<dbReference type="InterPro" id="IPR021878">
    <property type="entry name" value="TgpA_N"/>
</dbReference>
<dbReference type="SUPFAM" id="SSF54001">
    <property type="entry name" value="Cysteine proteinases"/>
    <property type="match status" value="1"/>
</dbReference>
<dbReference type="InterPro" id="IPR052901">
    <property type="entry name" value="Bact_TGase-like"/>
</dbReference>
<gene>
    <name evidence="4" type="ordered locus">MLP_41380</name>
</gene>
<evidence type="ECO:0000256" key="2">
    <source>
        <dbReference type="SAM" id="Phobius"/>
    </source>
</evidence>
<keyword evidence="2" id="KW-1133">Transmembrane helix</keyword>
<dbReference type="eggNOG" id="COG1305">
    <property type="taxonomic scope" value="Bacteria"/>
</dbReference>
<dbReference type="PANTHER" id="PTHR42736">
    <property type="entry name" value="PROTEIN-GLUTAMINE GAMMA-GLUTAMYLTRANSFERASE"/>
    <property type="match status" value="1"/>
</dbReference>
<sequence length="740" mass="79484">MIRASDRLVIASAVAVLLISLTAQPLTQDTYLGQSWLLVLVLAGATVGMRRARLTPGFVVGAQVVLLVVMLFVLSSLTPNRGVPWYAHYAELWAQGVEHMQTSVAPMDADPGVKIIFVSVIGVLFVLTDLVVSGLDRPAWGIMPPAAAFAVPALGLPTDTWISAFLCLALGYLGILIADGLNRTGRWTRGLSRDSAEGYGSATAVVWRAAALIGVPALIATAVLGMALPTLTVPGLSLGNGPGGGGPLQLTDPTLDLRRNLKQGENSVVLHYTSDRPGGLYLRMASLPSFDAGGWSNVQMRLESGTRLSVIPGVSGEPGEPRTTEVSILDFGSEYLPLPYAPRTVRVSGDWAYDPNSLVMLSVARTGNRTDAIRNLTYTVESRDLEPSAATLARAVAGTPPDENTTSEVPPDLPEDLIDLTREVTEDADTDAEKAWAIQEFLRSSEFTYSTDPQPGSGYRALQNFLLRDREGYCEQFATSMAMMARIVGIPSRVAVGFLPGKRTEGDTWEVSIHDMHAWPELFFAGQGWVRFEPTPSTVTGAPPSWTLPQSDSPDDSETLTPTDEPSSDASDESVAPSAEASDDPLAVDTETGSSWGRNLLVAGITLLVLAILATPATLRVRRRAARLSGDQAPEEQVEDAWAELRDTVIDYGGTWPPGSPRTIGAVVGGRLEPPESEAIGRVAVLVERGRYARTLEADDLDDVGELPVVTHQIRRGLAPESRWRRLLANLAPKSLFRRR</sequence>
<dbReference type="AlphaFoldDB" id="F5XRT9"/>
<feature type="transmembrane region" description="Helical" evidence="2">
    <location>
        <begin position="139"/>
        <end position="155"/>
    </location>
</feature>
<dbReference type="EMBL" id="AP012204">
    <property type="protein sequence ID" value="BAK37152.1"/>
    <property type="molecule type" value="Genomic_DNA"/>
</dbReference>
<organism evidence="4 5">
    <name type="scientific">Microlunatus phosphovorus (strain ATCC 700054 / DSM 10555 / JCM 9379 / NBRC 101784 / NCIMB 13414 / VKM Ac-1990 / NM-1)</name>
    <dbReference type="NCBI Taxonomy" id="1032480"/>
    <lineage>
        <taxon>Bacteria</taxon>
        <taxon>Bacillati</taxon>
        <taxon>Actinomycetota</taxon>
        <taxon>Actinomycetes</taxon>
        <taxon>Propionibacteriales</taxon>
        <taxon>Propionibacteriaceae</taxon>
        <taxon>Microlunatus</taxon>
    </lineage>
</organism>
<evidence type="ECO:0000256" key="1">
    <source>
        <dbReference type="SAM" id="MobiDB-lite"/>
    </source>
</evidence>
<feature type="domain" description="Transglutaminase-like" evidence="3">
    <location>
        <begin position="466"/>
        <end position="536"/>
    </location>
</feature>
<feature type="transmembrane region" description="Helical" evidence="2">
    <location>
        <begin position="600"/>
        <end position="619"/>
    </location>
</feature>
<dbReference type="InterPro" id="IPR002931">
    <property type="entry name" value="Transglutaminase-like"/>
</dbReference>
<feature type="transmembrane region" description="Helical" evidence="2">
    <location>
        <begin position="115"/>
        <end position="132"/>
    </location>
</feature>
<name>F5XRT9_MICPN</name>
<dbReference type="KEGG" id="mph:MLP_41380"/>
<dbReference type="InterPro" id="IPR038765">
    <property type="entry name" value="Papain-like_cys_pep_sf"/>
</dbReference>
<dbReference type="Pfam" id="PF01841">
    <property type="entry name" value="Transglut_core"/>
    <property type="match status" value="1"/>
</dbReference>
<feature type="region of interest" description="Disordered" evidence="1">
    <location>
        <begin position="534"/>
        <end position="592"/>
    </location>
</feature>
<dbReference type="Gene3D" id="3.10.620.30">
    <property type="match status" value="1"/>
</dbReference>
<accession>F5XRT9</accession>